<dbReference type="InterPro" id="IPR012902">
    <property type="entry name" value="N_methyl_site"/>
</dbReference>
<protein>
    <recommendedName>
        <fullName evidence="4">Prepilin-type N-terminal cleavage/methylation domain-containing protein</fullName>
    </recommendedName>
</protein>
<dbReference type="EMBL" id="AP027080">
    <property type="protein sequence ID" value="BDU73370.1"/>
    <property type="molecule type" value="Genomic_DNA"/>
</dbReference>
<dbReference type="AlphaFoldDB" id="A0AA48K9S2"/>
<dbReference type="PROSITE" id="PS00409">
    <property type="entry name" value="PROKAR_NTER_METHYL"/>
    <property type="match status" value="1"/>
</dbReference>
<accession>A0AA48K9S2</accession>
<keyword evidence="1" id="KW-0472">Membrane</keyword>
<dbReference type="Proteomes" id="UP001238179">
    <property type="component" value="Chromosome"/>
</dbReference>
<dbReference type="RefSeq" id="WP_316412022.1">
    <property type="nucleotide sequence ID" value="NZ_AP027080.1"/>
</dbReference>
<proteinExistence type="predicted"/>
<sequence>MRRSSSLPEKGFSLVELLVAMLFTSILMAGLAGVFRSSINTFATASESLASARRNRLSLDMLQEDLNQAGMFLENLTLLPQLTLNNPGFYILPNQPVRNDADANVAAGGTLPTTADELYIYMDSALSAEATLLDRIPGLDEFVAGGGVMPATPLTFRISFDDPEVAKQVAGGQFVVFKDWYRSKLITSVTLAGSVVTVTPDPNPQVTVPGCGASYYDKFPHPATSPVVVVNRGRMVRYRIKAKALDPSGTLVPCLVREELPYNPSGNAATPTSIFPVGTPDQVIAEEVSALKVYLSGNMGASWAGDGLTASDFATGWTSGILTALQGQFTNGASILNDPTWFRANPALVKIDLTTRTPTKRAEYLADGSTNVTQGYKDRRQSLVILPRHFGLTL</sequence>
<keyword evidence="1" id="KW-1133">Transmembrane helix</keyword>
<reference evidence="3" key="1">
    <citation type="journal article" date="2023" name="Int. J. Syst. Evol. Microbiol.">
        <title>Mesoterricola silvestris gen. nov., sp. nov., Mesoterricola sediminis sp. nov., Geothrix oryzae sp. nov., Geothrix edaphica sp. nov., Geothrix rubra sp. nov., and Geothrix limicola sp. nov., six novel members of Acidobacteriota isolated from soils.</title>
        <authorList>
            <person name="Itoh H."/>
            <person name="Sugisawa Y."/>
            <person name="Mise K."/>
            <person name="Xu Z."/>
            <person name="Kuniyasu M."/>
            <person name="Ushijima N."/>
            <person name="Kawano K."/>
            <person name="Kobayashi E."/>
            <person name="Shiratori Y."/>
            <person name="Masuda Y."/>
            <person name="Senoo K."/>
        </authorList>
    </citation>
    <scope>NUCLEOTIDE SEQUENCE [LARGE SCALE GENOMIC DNA]</scope>
    <source>
        <strain evidence="3">W79</strain>
    </source>
</reference>
<dbReference type="KEGG" id="msil:METEAL_25440"/>
<organism evidence="2 3">
    <name type="scientific">Mesoterricola silvestris</name>
    <dbReference type="NCBI Taxonomy" id="2927979"/>
    <lineage>
        <taxon>Bacteria</taxon>
        <taxon>Pseudomonadati</taxon>
        <taxon>Acidobacteriota</taxon>
        <taxon>Holophagae</taxon>
        <taxon>Holophagales</taxon>
        <taxon>Holophagaceae</taxon>
        <taxon>Mesoterricola</taxon>
    </lineage>
</organism>
<keyword evidence="3" id="KW-1185">Reference proteome</keyword>
<evidence type="ECO:0000313" key="3">
    <source>
        <dbReference type="Proteomes" id="UP001238179"/>
    </source>
</evidence>
<evidence type="ECO:0000313" key="2">
    <source>
        <dbReference type="EMBL" id="BDU73370.1"/>
    </source>
</evidence>
<evidence type="ECO:0000256" key="1">
    <source>
        <dbReference type="SAM" id="Phobius"/>
    </source>
</evidence>
<dbReference type="Pfam" id="PF07963">
    <property type="entry name" value="N_methyl"/>
    <property type="match status" value="1"/>
</dbReference>
<name>A0AA48K9S2_9BACT</name>
<keyword evidence="1" id="KW-0812">Transmembrane</keyword>
<feature type="transmembrane region" description="Helical" evidence="1">
    <location>
        <begin position="12"/>
        <end position="35"/>
    </location>
</feature>
<gene>
    <name evidence="2" type="ORF">METEAL_25440</name>
</gene>
<evidence type="ECO:0008006" key="4">
    <source>
        <dbReference type="Google" id="ProtNLM"/>
    </source>
</evidence>